<comment type="similarity">
    <text evidence="1">Belongs to the cytidylyltransferase family.</text>
</comment>
<evidence type="ECO:0000313" key="9">
    <source>
        <dbReference type="EMBL" id="OWY93392.1"/>
    </source>
</evidence>
<evidence type="ECO:0000256" key="4">
    <source>
        <dbReference type="ARBA" id="ARBA00022695"/>
    </source>
</evidence>
<keyword evidence="4 9" id="KW-0548">Nucleotidyltransferase</keyword>
<dbReference type="STRING" id="4795.A0A225UJZ7"/>
<comment type="pathway">
    <text evidence="8">Phospholipid metabolism.</text>
</comment>
<sequence length="88" mass="9918">MNLPPGQLVRHVVVAVNDDKSITTCKFTAVVNNDERIAPVGGCKFVDECYGLGYITNEKYLQYLLKKHCIDYVIHGYDLCIVVHEMNA</sequence>
<dbReference type="GO" id="GO:0004306">
    <property type="term" value="F:ethanolamine-phosphate cytidylyltransferase activity"/>
    <property type="evidence" value="ECO:0007669"/>
    <property type="project" value="InterPro"/>
</dbReference>
<proteinExistence type="inferred from homology"/>
<protein>
    <submittedName>
        <fullName evidence="9">Ethanolamine-phosphate cytidylyltransferase</fullName>
    </submittedName>
</protein>
<comment type="caution">
    <text evidence="9">The sequence shown here is derived from an EMBL/GenBank/DDBJ whole genome shotgun (WGS) entry which is preliminary data.</text>
</comment>
<evidence type="ECO:0000256" key="6">
    <source>
        <dbReference type="ARBA" id="ARBA00023209"/>
    </source>
</evidence>
<evidence type="ECO:0000256" key="5">
    <source>
        <dbReference type="ARBA" id="ARBA00023098"/>
    </source>
</evidence>
<keyword evidence="7" id="KW-1208">Phospholipid metabolism</keyword>
<keyword evidence="5" id="KW-0443">Lipid metabolism</keyword>
<keyword evidence="10" id="KW-1185">Reference proteome</keyword>
<evidence type="ECO:0000256" key="2">
    <source>
        <dbReference type="ARBA" id="ARBA00022516"/>
    </source>
</evidence>
<evidence type="ECO:0000256" key="8">
    <source>
        <dbReference type="ARBA" id="ARBA00025707"/>
    </source>
</evidence>
<accession>A0A225UJZ7</accession>
<keyword evidence="3 9" id="KW-0808">Transferase</keyword>
<dbReference type="EMBL" id="NBNE01016168">
    <property type="protein sequence ID" value="OWY93392.1"/>
    <property type="molecule type" value="Genomic_DNA"/>
</dbReference>
<reference evidence="10" key="1">
    <citation type="submission" date="2017-03" db="EMBL/GenBank/DDBJ databases">
        <title>Phytopthora megakarya and P. palmivora, two closely related causual agents of cacao black pod achieved similar genome size and gene model numbers by different mechanisms.</title>
        <authorList>
            <person name="Ali S."/>
            <person name="Shao J."/>
            <person name="Larry D.J."/>
            <person name="Kronmiller B."/>
            <person name="Shen D."/>
            <person name="Strem M.D."/>
            <person name="Melnick R.L."/>
            <person name="Guiltinan M.J."/>
            <person name="Tyler B.M."/>
            <person name="Meinhardt L.W."/>
            <person name="Bailey B.A."/>
        </authorList>
    </citation>
    <scope>NUCLEOTIDE SEQUENCE [LARGE SCALE GENOMIC DNA]</scope>
    <source>
        <strain evidence="10">zdho120</strain>
    </source>
</reference>
<name>A0A225UJZ7_9STRA</name>
<evidence type="ECO:0000256" key="3">
    <source>
        <dbReference type="ARBA" id="ARBA00022679"/>
    </source>
</evidence>
<evidence type="ECO:0000313" key="10">
    <source>
        <dbReference type="Proteomes" id="UP000198211"/>
    </source>
</evidence>
<organism evidence="9 10">
    <name type="scientific">Phytophthora megakarya</name>
    <dbReference type="NCBI Taxonomy" id="4795"/>
    <lineage>
        <taxon>Eukaryota</taxon>
        <taxon>Sar</taxon>
        <taxon>Stramenopiles</taxon>
        <taxon>Oomycota</taxon>
        <taxon>Peronosporomycetes</taxon>
        <taxon>Peronosporales</taxon>
        <taxon>Peronosporaceae</taxon>
        <taxon>Phytophthora</taxon>
    </lineage>
</organism>
<dbReference type="PANTHER" id="PTHR45780:SF2">
    <property type="entry name" value="ETHANOLAMINE-PHOSPHATE CYTIDYLYLTRANSFERASE"/>
    <property type="match status" value="1"/>
</dbReference>
<dbReference type="PANTHER" id="PTHR45780">
    <property type="entry name" value="ETHANOLAMINE-PHOSPHATE CYTIDYLYLTRANSFERASE"/>
    <property type="match status" value="1"/>
</dbReference>
<dbReference type="GO" id="GO:0006646">
    <property type="term" value="P:phosphatidylethanolamine biosynthetic process"/>
    <property type="evidence" value="ECO:0007669"/>
    <property type="project" value="InterPro"/>
</dbReference>
<keyword evidence="6" id="KW-0594">Phospholipid biosynthesis</keyword>
<gene>
    <name evidence="9" type="ORF">PHMEG_00037232</name>
</gene>
<dbReference type="InterPro" id="IPR014729">
    <property type="entry name" value="Rossmann-like_a/b/a_fold"/>
</dbReference>
<evidence type="ECO:0000256" key="7">
    <source>
        <dbReference type="ARBA" id="ARBA00023264"/>
    </source>
</evidence>
<dbReference type="OrthoDB" id="40021at2759"/>
<keyword evidence="2" id="KW-0444">Lipid biosynthesis</keyword>
<dbReference type="AlphaFoldDB" id="A0A225UJZ7"/>
<dbReference type="GO" id="GO:0005737">
    <property type="term" value="C:cytoplasm"/>
    <property type="evidence" value="ECO:0007669"/>
    <property type="project" value="TreeGrafter"/>
</dbReference>
<dbReference type="InterPro" id="IPR044608">
    <property type="entry name" value="Ect1/PCYT2"/>
</dbReference>
<evidence type="ECO:0000256" key="1">
    <source>
        <dbReference type="ARBA" id="ARBA00010101"/>
    </source>
</evidence>
<dbReference type="SUPFAM" id="SSF52374">
    <property type="entry name" value="Nucleotidylyl transferase"/>
    <property type="match status" value="1"/>
</dbReference>
<dbReference type="Proteomes" id="UP000198211">
    <property type="component" value="Unassembled WGS sequence"/>
</dbReference>
<dbReference type="Gene3D" id="3.40.50.620">
    <property type="entry name" value="HUPs"/>
    <property type="match status" value="1"/>
</dbReference>